<protein>
    <submittedName>
        <fullName evidence="2">Uncharacterized protein</fullName>
    </submittedName>
</protein>
<accession>A0AAD6YV15</accession>
<keyword evidence="3" id="KW-1185">Reference proteome</keyword>
<dbReference type="EMBL" id="JARJCW010000001">
    <property type="protein sequence ID" value="KAJ7230177.1"/>
    <property type="molecule type" value="Genomic_DNA"/>
</dbReference>
<evidence type="ECO:0000313" key="3">
    <source>
        <dbReference type="Proteomes" id="UP001219525"/>
    </source>
</evidence>
<evidence type="ECO:0000313" key="2">
    <source>
        <dbReference type="EMBL" id="KAJ7230177.1"/>
    </source>
</evidence>
<evidence type="ECO:0000256" key="1">
    <source>
        <dbReference type="SAM" id="MobiDB-lite"/>
    </source>
</evidence>
<dbReference type="AlphaFoldDB" id="A0AAD6YV15"/>
<feature type="region of interest" description="Disordered" evidence="1">
    <location>
        <begin position="218"/>
        <end position="258"/>
    </location>
</feature>
<organism evidence="2 3">
    <name type="scientific">Mycena pura</name>
    <dbReference type="NCBI Taxonomy" id="153505"/>
    <lineage>
        <taxon>Eukaryota</taxon>
        <taxon>Fungi</taxon>
        <taxon>Dikarya</taxon>
        <taxon>Basidiomycota</taxon>
        <taxon>Agaricomycotina</taxon>
        <taxon>Agaricomycetes</taxon>
        <taxon>Agaricomycetidae</taxon>
        <taxon>Agaricales</taxon>
        <taxon>Marasmiineae</taxon>
        <taxon>Mycenaceae</taxon>
        <taxon>Mycena</taxon>
    </lineage>
</organism>
<dbReference type="Proteomes" id="UP001219525">
    <property type="component" value="Unassembled WGS sequence"/>
</dbReference>
<comment type="caution">
    <text evidence="2">The sequence shown here is derived from an EMBL/GenBank/DDBJ whole genome shotgun (WGS) entry which is preliminary data.</text>
</comment>
<gene>
    <name evidence="2" type="ORF">GGX14DRAFT_553659</name>
</gene>
<name>A0AAD6YV15_9AGAR</name>
<reference evidence="2" key="1">
    <citation type="submission" date="2023-03" db="EMBL/GenBank/DDBJ databases">
        <title>Massive genome expansion in bonnet fungi (Mycena s.s.) driven by repeated elements and novel gene families across ecological guilds.</title>
        <authorList>
            <consortium name="Lawrence Berkeley National Laboratory"/>
            <person name="Harder C.B."/>
            <person name="Miyauchi S."/>
            <person name="Viragh M."/>
            <person name="Kuo A."/>
            <person name="Thoen E."/>
            <person name="Andreopoulos B."/>
            <person name="Lu D."/>
            <person name="Skrede I."/>
            <person name="Drula E."/>
            <person name="Henrissat B."/>
            <person name="Morin E."/>
            <person name="Kohler A."/>
            <person name="Barry K."/>
            <person name="LaButti K."/>
            <person name="Morin E."/>
            <person name="Salamov A."/>
            <person name="Lipzen A."/>
            <person name="Mereny Z."/>
            <person name="Hegedus B."/>
            <person name="Baldrian P."/>
            <person name="Stursova M."/>
            <person name="Weitz H."/>
            <person name="Taylor A."/>
            <person name="Grigoriev I.V."/>
            <person name="Nagy L.G."/>
            <person name="Martin F."/>
            <person name="Kauserud H."/>
        </authorList>
    </citation>
    <scope>NUCLEOTIDE SEQUENCE</scope>
    <source>
        <strain evidence="2">9144</strain>
    </source>
</reference>
<proteinExistence type="predicted"/>
<feature type="compositionally biased region" description="Low complexity" evidence="1">
    <location>
        <begin position="229"/>
        <end position="244"/>
    </location>
</feature>
<sequence>MSGSRLVQRLIVMRTIRTSATAQIKADTLHAAGSIRHNAARVAAKKSEQRVKALVRTRRVKADNVQDDGHMEVDSIDLKQAIDLWALGDLTREFLHDNISRFHFSMDGAGRVVEVVQKANEDRAFRSLQLAQLADRRSGARDAADVNLEAERDAATASARVKVEHGAEAANHRDLDTLLNWFDTQNAAKVAKANFQCASAQASGLADSDTASIADCDSTNDDATCTVKPAPSSRVLASSSRNSADSVLESDPEDGDDVHIQQVAEDKARDARIREWRDATAALGP</sequence>